<keyword evidence="7" id="KW-0479">Metal-binding</keyword>
<evidence type="ECO:0000256" key="11">
    <source>
        <dbReference type="ARBA" id="ARBA00031693"/>
    </source>
</evidence>
<feature type="signal peptide" evidence="15">
    <location>
        <begin position="1"/>
        <end position="31"/>
    </location>
</feature>
<organism evidence="16 17">
    <name type="scientific">Altererythrobacter ishigakiensis</name>
    <dbReference type="NCBI Taxonomy" id="476157"/>
    <lineage>
        <taxon>Bacteria</taxon>
        <taxon>Pseudomonadati</taxon>
        <taxon>Pseudomonadota</taxon>
        <taxon>Alphaproteobacteria</taxon>
        <taxon>Sphingomonadales</taxon>
        <taxon>Erythrobacteraceae</taxon>
        <taxon>Altererythrobacter</taxon>
    </lineage>
</organism>
<evidence type="ECO:0000256" key="15">
    <source>
        <dbReference type="SAM" id="SignalP"/>
    </source>
</evidence>
<feature type="active site" description="Nucleophile" evidence="14">
    <location>
        <position position="124"/>
    </location>
</feature>
<evidence type="ECO:0000313" key="16">
    <source>
        <dbReference type="EMBL" id="TWJ09940.1"/>
    </source>
</evidence>
<dbReference type="SFLD" id="SFLDG01136">
    <property type="entry name" value="C1.6:_Phosphoserine_Phosphatas"/>
    <property type="match status" value="1"/>
</dbReference>
<dbReference type="SFLD" id="SFLDG01137">
    <property type="entry name" value="C1.6.1:_Phosphoserine_Phosphat"/>
    <property type="match status" value="1"/>
</dbReference>
<dbReference type="GO" id="GO:0000287">
    <property type="term" value="F:magnesium ion binding"/>
    <property type="evidence" value="ECO:0007669"/>
    <property type="project" value="TreeGrafter"/>
</dbReference>
<reference evidence="16 17" key="1">
    <citation type="submission" date="2019-07" db="EMBL/GenBank/DDBJ databases">
        <title>Genomic Encyclopedia of Archaeal and Bacterial Type Strains, Phase II (KMG-II): from individual species to whole genera.</title>
        <authorList>
            <person name="Goeker M."/>
        </authorList>
    </citation>
    <scope>NUCLEOTIDE SEQUENCE [LARGE SCALE GENOMIC DNA]</scope>
    <source>
        <strain evidence="16 17">ATCC BAA-2084</strain>
    </source>
</reference>
<evidence type="ECO:0000256" key="6">
    <source>
        <dbReference type="ARBA" id="ARBA00022605"/>
    </source>
</evidence>
<protein>
    <recommendedName>
        <fullName evidence="5">Phosphoserine phosphatase</fullName>
        <ecNumber evidence="4">3.1.3.3</ecNumber>
    </recommendedName>
    <alternativeName>
        <fullName evidence="11">O-phosphoserine phosphohydrolase</fullName>
    </alternativeName>
</protein>
<comment type="catalytic activity">
    <reaction evidence="12">
        <text>O-phospho-L-serine + H2O = L-serine + phosphate</text>
        <dbReference type="Rhea" id="RHEA:21208"/>
        <dbReference type="ChEBI" id="CHEBI:15377"/>
        <dbReference type="ChEBI" id="CHEBI:33384"/>
        <dbReference type="ChEBI" id="CHEBI:43474"/>
        <dbReference type="ChEBI" id="CHEBI:57524"/>
        <dbReference type="EC" id="3.1.3.3"/>
    </reaction>
</comment>
<dbReference type="EC" id="3.1.3.3" evidence="4"/>
<proteinExistence type="inferred from homology"/>
<comment type="pathway">
    <text evidence="2">Amino-acid biosynthesis; L-serine biosynthesis; L-serine from 3-phospho-D-glycerate: step 3/3.</text>
</comment>
<feature type="chain" id="PRO_5022134234" description="Phosphoserine phosphatase" evidence="15">
    <location>
        <begin position="32"/>
        <end position="333"/>
    </location>
</feature>
<evidence type="ECO:0000256" key="10">
    <source>
        <dbReference type="ARBA" id="ARBA00023299"/>
    </source>
</evidence>
<dbReference type="Proteomes" id="UP000320547">
    <property type="component" value="Unassembled WGS sequence"/>
</dbReference>
<keyword evidence="10" id="KW-0718">Serine biosynthesis</keyword>
<dbReference type="Pfam" id="PF12710">
    <property type="entry name" value="HAD"/>
    <property type="match status" value="1"/>
</dbReference>
<dbReference type="NCBIfam" id="TIGR01488">
    <property type="entry name" value="HAD-SF-IB"/>
    <property type="match status" value="1"/>
</dbReference>
<dbReference type="InterPro" id="IPR050582">
    <property type="entry name" value="HAD-like_SerB"/>
</dbReference>
<keyword evidence="9" id="KW-0460">Magnesium</keyword>
<dbReference type="NCBIfam" id="TIGR00338">
    <property type="entry name" value="serB"/>
    <property type="match status" value="1"/>
</dbReference>
<evidence type="ECO:0000256" key="14">
    <source>
        <dbReference type="PIRSR" id="PIRSR604469-1"/>
    </source>
</evidence>
<evidence type="ECO:0000256" key="12">
    <source>
        <dbReference type="ARBA" id="ARBA00048138"/>
    </source>
</evidence>
<dbReference type="PANTHER" id="PTHR43344">
    <property type="entry name" value="PHOSPHOSERINE PHOSPHATASE"/>
    <property type="match status" value="1"/>
</dbReference>
<dbReference type="EMBL" id="VLLK01000001">
    <property type="protein sequence ID" value="TWJ09940.1"/>
    <property type="molecule type" value="Genomic_DNA"/>
</dbReference>
<evidence type="ECO:0000256" key="3">
    <source>
        <dbReference type="ARBA" id="ARBA00009184"/>
    </source>
</evidence>
<dbReference type="GO" id="GO:0036424">
    <property type="term" value="F:L-phosphoserine phosphatase activity"/>
    <property type="evidence" value="ECO:0007669"/>
    <property type="project" value="InterPro"/>
</dbReference>
<evidence type="ECO:0000313" key="17">
    <source>
        <dbReference type="Proteomes" id="UP000320547"/>
    </source>
</evidence>
<evidence type="ECO:0000256" key="8">
    <source>
        <dbReference type="ARBA" id="ARBA00022801"/>
    </source>
</evidence>
<comment type="similarity">
    <text evidence="3">Belongs to the HAD-like hydrolase superfamily. SerB family.</text>
</comment>
<evidence type="ECO:0000256" key="2">
    <source>
        <dbReference type="ARBA" id="ARBA00005135"/>
    </source>
</evidence>
<dbReference type="InterPro" id="IPR036412">
    <property type="entry name" value="HAD-like_sf"/>
</dbReference>
<accession>A0A562UWC0</accession>
<evidence type="ECO:0000256" key="5">
    <source>
        <dbReference type="ARBA" id="ARBA00015196"/>
    </source>
</evidence>
<sequence>MMTVCRPLAKRALASRKAIALLPLAVGPAMSATGFLFGDSPLPIARLIADAAQLETRLSNPPKWLIELDAAFEPVEIDLGVHEIEWNAEYDPALLPRLLSDALGAEAALISDHGFDLPDLFISDMDSTMIGQECIDELADYAGIKPQIAAITERAMQGELDFEDALRERVKLLAGLDEGAIQQCLEERISAMPGARMLVQTLKEHDCETVLVTGGFHHFADPVAQQLGFQHVVGNRLEVEGGKLSGGLIGPIVDSSVKRAALKSELAKLGEGAISLATGDGANDIPMLQEAHYGMAYKAKPKTKQAANGWIDSGDLTSVLRLLGIPEEDWVRG</sequence>
<comment type="caution">
    <text evidence="16">The sequence shown here is derived from an EMBL/GenBank/DDBJ whole genome shotgun (WGS) entry which is preliminary data.</text>
</comment>
<keyword evidence="6" id="KW-0028">Amino-acid biosynthesis</keyword>
<comment type="cofactor">
    <cofactor evidence="1">
        <name>Mg(2+)</name>
        <dbReference type="ChEBI" id="CHEBI:18420"/>
    </cofactor>
</comment>
<evidence type="ECO:0000256" key="9">
    <source>
        <dbReference type="ARBA" id="ARBA00022842"/>
    </source>
</evidence>
<dbReference type="InterPro" id="IPR023214">
    <property type="entry name" value="HAD_sf"/>
</dbReference>
<evidence type="ECO:0000256" key="7">
    <source>
        <dbReference type="ARBA" id="ARBA00022723"/>
    </source>
</evidence>
<dbReference type="PANTHER" id="PTHR43344:SF2">
    <property type="entry name" value="PHOSPHOSERINE PHOSPHATASE"/>
    <property type="match status" value="1"/>
</dbReference>
<dbReference type="SFLD" id="SFLDS00003">
    <property type="entry name" value="Haloacid_Dehalogenase"/>
    <property type="match status" value="1"/>
</dbReference>
<name>A0A562UWC0_9SPHN</name>
<dbReference type="InterPro" id="IPR004469">
    <property type="entry name" value="PSP"/>
</dbReference>
<keyword evidence="8" id="KW-0378">Hydrolase</keyword>
<keyword evidence="17" id="KW-1185">Reference proteome</keyword>
<keyword evidence="15" id="KW-0732">Signal</keyword>
<dbReference type="AlphaFoldDB" id="A0A562UWC0"/>
<dbReference type="UniPathway" id="UPA00135">
    <property type="reaction ID" value="UER00198"/>
</dbReference>
<gene>
    <name evidence="16" type="ORF">JN10_1595</name>
</gene>
<dbReference type="SUPFAM" id="SSF56784">
    <property type="entry name" value="HAD-like"/>
    <property type="match status" value="1"/>
</dbReference>
<feature type="active site" description="Proton donor" evidence="14">
    <location>
        <position position="126"/>
    </location>
</feature>
<evidence type="ECO:0000256" key="13">
    <source>
        <dbReference type="ARBA" id="ARBA00048523"/>
    </source>
</evidence>
<dbReference type="GO" id="GO:0006564">
    <property type="term" value="P:L-serine biosynthetic process"/>
    <property type="evidence" value="ECO:0007669"/>
    <property type="project" value="UniProtKB-KW"/>
</dbReference>
<dbReference type="GO" id="GO:0005737">
    <property type="term" value="C:cytoplasm"/>
    <property type="evidence" value="ECO:0007669"/>
    <property type="project" value="TreeGrafter"/>
</dbReference>
<comment type="catalytic activity">
    <reaction evidence="13">
        <text>O-phospho-D-serine + H2O = D-serine + phosphate</text>
        <dbReference type="Rhea" id="RHEA:24873"/>
        <dbReference type="ChEBI" id="CHEBI:15377"/>
        <dbReference type="ChEBI" id="CHEBI:35247"/>
        <dbReference type="ChEBI" id="CHEBI:43474"/>
        <dbReference type="ChEBI" id="CHEBI:58680"/>
        <dbReference type="EC" id="3.1.3.3"/>
    </reaction>
</comment>
<evidence type="ECO:0000256" key="1">
    <source>
        <dbReference type="ARBA" id="ARBA00001946"/>
    </source>
</evidence>
<dbReference type="SFLD" id="SFLDF00029">
    <property type="entry name" value="phosphoserine_phosphatase"/>
    <property type="match status" value="1"/>
</dbReference>
<dbReference type="STRING" id="476157.GCA_001663155_01761"/>
<dbReference type="Gene3D" id="3.40.50.1000">
    <property type="entry name" value="HAD superfamily/HAD-like"/>
    <property type="match status" value="1"/>
</dbReference>
<evidence type="ECO:0000256" key="4">
    <source>
        <dbReference type="ARBA" id="ARBA00012640"/>
    </source>
</evidence>